<gene>
    <name evidence="4" type="ORF">AAD027_03055</name>
</gene>
<dbReference type="CDD" id="cd00640">
    <property type="entry name" value="Trp-synth-beta_II"/>
    <property type="match status" value="1"/>
</dbReference>
<reference evidence="4 5" key="1">
    <citation type="submission" date="2024-04" db="EMBL/GenBank/DDBJ databases">
        <title>Draft genome sequence of Pseudoxanthomonas putridarboris WD12.</title>
        <authorList>
            <person name="Oh J."/>
        </authorList>
    </citation>
    <scope>NUCLEOTIDE SEQUENCE [LARGE SCALE GENOMIC DNA]</scope>
    <source>
        <strain evidence="4 5">WD12</strain>
    </source>
</reference>
<dbReference type="PANTHER" id="PTHR42937">
    <property type="match status" value="1"/>
</dbReference>
<dbReference type="SUPFAM" id="SSF53686">
    <property type="entry name" value="Tryptophan synthase beta subunit-like PLP-dependent enzymes"/>
    <property type="match status" value="1"/>
</dbReference>
<evidence type="ECO:0000256" key="1">
    <source>
        <dbReference type="ARBA" id="ARBA00001933"/>
    </source>
</evidence>
<feature type="domain" description="Tryptophan synthase beta chain-like PALP" evidence="3">
    <location>
        <begin position="17"/>
        <end position="321"/>
    </location>
</feature>
<protein>
    <submittedName>
        <fullName evidence="4">Pyridoxal-phosphate dependent enzyme</fullName>
    </submittedName>
</protein>
<accession>A0ABU9IWJ5</accession>
<keyword evidence="5" id="KW-1185">Reference proteome</keyword>
<dbReference type="Proteomes" id="UP001459204">
    <property type="component" value="Unassembled WGS sequence"/>
</dbReference>
<evidence type="ECO:0000256" key="2">
    <source>
        <dbReference type="ARBA" id="ARBA00022898"/>
    </source>
</evidence>
<sequence length="345" mass="35977">MDTQRSPLDFHPRTCWPEYRPTDLVELPALARHAGVGRVLAKLENQRPLSNFKSLGGFCAGLRALARHAGLRSLEQVRSHRGVLPPLLCASEGNHGLAVAAAAQHAGTRACVYLSAGVSDQRAARIEGLGSRVIRVDGTYDDAVQAAKDAEAAGAGLLIPDTSNDPFDVAVADVMDGYAVIARELAVQFRELIGDRPSHGFIQAGVGGLAAAMARGLADHWRWPGQLLTVEPEHAACVATALEYGHPRLVGGDLRTTATMLACGLASAPAVQTLRRHGARGMTVSDAELEAAVHVLARDGGPATTPSGAAGVAGLLRVAGDPGMRSVHMLSSESCVLLLITEAAL</sequence>
<comment type="cofactor">
    <cofactor evidence="1">
        <name>pyridoxal 5'-phosphate</name>
        <dbReference type="ChEBI" id="CHEBI:597326"/>
    </cofactor>
</comment>
<dbReference type="Gene3D" id="3.40.50.1100">
    <property type="match status" value="2"/>
</dbReference>
<dbReference type="InterPro" id="IPR036052">
    <property type="entry name" value="TrpB-like_PALP_sf"/>
</dbReference>
<evidence type="ECO:0000313" key="4">
    <source>
        <dbReference type="EMBL" id="MEL1263348.1"/>
    </source>
</evidence>
<evidence type="ECO:0000259" key="3">
    <source>
        <dbReference type="Pfam" id="PF00291"/>
    </source>
</evidence>
<dbReference type="EMBL" id="JBBWWT010000001">
    <property type="protein sequence ID" value="MEL1263348.1"/>
    <property type="molecule type" value="Genomic_DNA"/>
</dbReference>
<keyword evidence="2" id="KW-0663">Pyridoxal phosphate</keyword>
<comment type="caution">
    <text evidence="4">The sequence shown here is derived from an EMBL/GenBank/DDBJ whole genome shotgun (WGS) entry which is preliminary data.</text>
</comment>
<dbReference type="InterPro" id="IPR001926">
    <property type="entry name" value="TrpB-like_PALP"/>
</dbReference>
<dbReference type="RefSeq" id="WP_341724528.1">
    <property type="nucleotide sequence ID" value="NZ_JBBWWT010000001.1"/>
</dbReference>
<organism evidence="4 5">
    <name type="scientific">Pseudoxanthomonas putridarboris</name>
    <dbReference type="NCBI Taxonomy" id="752605"/>
    <lineage>
        <taxon>Bacteria</taxon>
        <taxon>Pseudomonadati</taxon>
        <taxon>Pseudomonadota</taxon>
        <taxon>Gammaproteobacteria</taxon>
        <taxon>Lysobacterales</taxon>
        <taxon>Lysobacteraceae</taxon>
        <taxon>Pseudoxanthomonas</taxon>
    </lineage>
</organism>
<proteinExistence type="predicted"/>
<name>A0ABU9IWJ5_9GAMM</name>
<dbReference type="PANTHER" id="PTHR42937:SF1">
    <property type="entry name" value="DIAMINOPROPIONATE AMMONIA-LYASE"/>
    <property type="match status" value="1"/>
</dbReference>
<dbReference type="Pfam" id="PF00291">
    <property type="entry name" value="PALP"/>
    <property type="match status" value="1"/>
</dbReference>
<evidence type="ECO:0000313" key="5">
    <source>
        <dbReference type="Proteomes" id="UP001459204"/>
    </source>
</evidence>